<keyword evidence="3" id="KW-0804">Transcription</keyword>
<dbReference type="CDD" id="cd06529">
    <property type="entry name" value="S24_LexA-like"/>
    <property type="match status" value="1"/>
</dbReference>
<gene>
    <name evidence="4" type="ORF">CGC54_10155</name>
</gene>
<reference evidence="5" key="1">
    <citation type="submission" date="2017-06" db="EMBL/GenBank/DDBJ databases">
        <title>Capnocytophaga spp. assemblies.</title>
        <authorList>
            <person name="Gulvik C.A."/>
        </authorList>
    </citation>
    <scope>NUCLEOTIDE SEQUENCE [LARGE SCALE GENOMIC DNA]</scope>
    <source>
        <strain evidence="5">H3936</strain>
    </source>
</reference>
<dbReference type="Gene3D" id="2.10.109.10">
    <property type="entry name" value="Umud Fragment, subunit A"/>
    <property type="match status" value="1"/>
</dbReference>
<dbReference type="PANTHER" id="PTHR40661:SF1">
    <property type="entry name" value="HTH CRO_C1-TYPE DOMAIN-CONTAINING PROTEIN"/>
    <property type="match status" value="1"/>
</dbReference>
<keyword evidence="2" id="KW-0238">DNA-binding</keyword>
<evidence type="ECO:0000256" key="2">
    <source>
        <dbReference type="ARBA" id="ARBA00023125"/>
    </source>
</evidence>
<dbReference type="RefSeq" id="WP_095920080.1">
    <property type="nucleotide sequence ID" value="NZ_CP022389.1"/>
</dbReference>
<name>A0AAC9Z6P1_9FLAO</name>
<sequence length="222" mass="25417">MKERILQFIEKKGISKRKFYMETGLSNGILDKKSGLSVDTVEKIYSTFPEISLEWLITGKGEMLKESLEQYVSENTEYRAVMRKLKFAEGVSLVDEGAPFYPMPVSAGNDKQLFDETEKPTGFISIPGVLCKAYFPVIGFSFEPLIRAGDVIGIDFIDSWERLDPDSVYFIITHDNRMIKRLADDPNDPEKLICISPNFREFPIWKEEIKAIHKVIFCGKLI</sequence>
<dbReference type="AlphaFoldDB" id="A0AAC9Z6P1"/>
<dbReference type="EMBL" id="CP022389">
    <property type="protein sequence ID" value="ATA94667.1"/>
    <property type="molecule type" value="Genomic_DNA"/>
</dbReference>
<dbReference type="SUPFAM" id="SSF51306">
    <property type="entry name" value="LexA/Signal peptidase"/>
    <property type="match status" value="1"/>
</dbReference>
<dbReference type="Proteomes" id="UP000243753">
    <property type="component" value="Chromosome"/>
</dbReference>
<protein>
    <recommendedName>
        <fullName evidence="6">Peptidase S24/S26A/S26B/S26C domain-containing protein</fullName>
    </recommendedName>
</protein>
<proteinExistence type="predicted"/>
<evidence type="ECO:0008006" key="6">
    <source>
        <dbReference type="Google" id="ProtNLM"/>
    </source>
</evidence>
<organism evidence="4 5">
    <name type="scientific">Capnocytophaga canimorsus</name>
    <dbReference type="NCBI Taxonomy" id="28188"/>
    <lineage>
        <taxon>Bacteria</taxon>
        <taxon>Pseudomonadati</taxon>
        <taxon>Bacteroidota</taxon>
        <taxon>Flavobacteriia</taxon>
        <taxon>Flavobacteriales</taxon>
        <taxon>Flavobacteriaceae</taxon>
        <taxon>Capnocytophaga</taxon>
    </lineage>
</organism>
<dbReference type="InterPro" id="IPR036286">
    <property type="entry name" value="LexA/Signal_pep-like_sf"/>
</dbReference>
<evidence type="ECO:0000256" key="3">
    <source>
        <dbReference type="ARBA" id="ARBA00023163"/>
    </source>
</evidence>
<evidence type="ECO:0000313" key="4">
    <source>
        <dbReference type="EMBL" id="ATA94667.1"/>
    </source>
</evidence>
<evidence type="ECO:0000256" key="1">
    <source>
        <dbReference type="ARBA" id="ARBA00023015"/>
    </source>
</evidence>
<evidence type="ECO:0000313" key="5">
    <source>
        <dbReference type="Proteomes" id="UP000243753"/>
    </source>
</evidence>
<dbReference type="GO" id="GO:0003677">
    <property type="term" value="F:DNA binding"/>
    <property type="evidence" value="ECO:0007669"/>
    <property type="project" value="UniProtKB-KW"/>
</dbReference>
<accession>A0AAC9Z6P1</accession>
<dbReference type="InterPro" id="IPR039418">
    <property type="entry name" value="LexA-like"/>
</dbReference>
<dbReference type="PANTHER" id="PTHR40661">
    <property type="match status" value="1"/>
</dbReference>
<keyword evidence="1" id="KW-0805">Transcription regulation</keyword>